<sequence length="248" mass="28590">MNPSQINYTTTEKELLAIVFAFDKFCSYLLGSKIIVFSDHVALKFLLKKPNAKDKKGAKNAIAYHLSRLERGVDPLPFPDEFPNKQILQLENVKSWYADICNFLVASMFPQGASKAYKEKLESDAKYYIWDDPYLWRLYNDQVIRRCIPNLEIQSVLHLCYSTSGGGHYESSQTARKVLDYRFGVSRVLISDQGSHFYNRTMSTLLEKYGVVHSVATAYHPHTNGQTEVFNREIKKLLQKMVNPSWND</sequence>
<dbReference type="OrthoDB" id="10055717at2759"/>
<keyword evidence="3" id="KW-0540">Nuclease</keyword>
<keyword evidence="6" id="KW-0695">RNA-directed DNA polymerase</keyword>
<evidence type="ECO:0000313" key="9">
    <source>
        <dbReference type="Proteomes" id="UP000257109"/>
    </source>
</evidence>
<keyword evidence="9" id="KW-1185">Reference proteome</keyword>
<keyword evidence="1" id="KW-0808">Transferase</keyword>
<dbReference type="SUPFAM" id="SSF53098">
    <property type="entry name" value="Ribonuclease H-like"/>
    <property type="match status" value="1"/>
</dbReference>
<reference evidence="8" key="1">
    <citation type="submission" date="2018-05" db="EMBL/GenBank/DDBJ databases">
        <title>Draft genome of Mucuna pruriens seed.</title>
        <authorList>
            <person name="Nnadi N.E."/>
            <person name="Vos R."/>
            <person name="Hasami M.H."/>
            <person name="Devisetty U.K."/>
            <person name="Aguiy J.C."/>
        </authorList>
    </citation>
    <scope>NUCLEOTIDE SEQUENCE [LARGE SCALE GENOMIC DNA]</scope>
    <source>
        <strain evidence="8">JCA_2017</strain>
    </source>
</reference>
<dbReference type="Gene3D" id="3.30.420.10">
    <property type="entry name" value="Ribonuclease H-like superfamily/Ribonuclease H"/>
    <property type="match status" value="1"/>
</dbReference>
<keyword evidence="5" id="KW-0378">Hydrolase</keyword>
<evidence type="ECO:0000313" key="8">
    <source>
        <dbReference type="EMBL" id="RDX94443.1"/>
    </source>
</evidence>
<dbReference type="Proteomes" id="UP000257109">
    <property type="component" value="Unassembled WGS sequence"/>
</dbReference>
<dbReference type="AlphaFoldDB" id="A0A371GVI9"/>
<dbReference type="InterPro" id="IPR012337">
    <property type="entry name" value="RNaseH-like_sf"/>
</dbReference>
<dbReference type="PANTHER" id="PTHR34072">
    <property type="entry name" value="ENZYMATIC POLYPROTEIN-RELATED"/>
    <property type="match status" value="1"/>
</dbReference>
<dbReference type="GO" id="GO:0004519">
    <property type="term" value="F:endonuclease activity"/>
    <property type="evidence" value="ECO:0007669"/>
    <property type="project" value="UniProtKB-KW"/>
</dbReference>
<dbReference type="InterPro" id="IPR041373">
    <property type="entry name" value="RT_RNaseH"/>
</dbReference>
<dbReference type="GO" id="GO:0015074">
    <property type="term" value="P:DNA integration"/>
    <property type="evidence" value="ECO:0007669"/>
    <property type="project" value="InterPro"/>
</dbReference>
<name>A0A371GVI9_MUCPR</name>
<evidence type="ECO:0000256" key="6">
    <source>
        <dbReference type="ARBA" id="ARBA00022918"/>
    </source>
</evidence>
<dbReference type="Pfam" id="PF17917">
    <property type="entry name" value="RT_RNaseH"/>
    <property type="match status" value="1"/>
</dbReference>
<dbReference type="SUPFAM" id="SSF56672">
    <property type="entry name" value="DNA/RNA polymerases"/>
    <property type="match status" value="1"/>
</dbReference>
<comment type="caution">
    <text evidence="8">The sequence shown here is derived from an EMBL/GenBank/DDBJ whole genome shotgun (WGS) entry which is preliminary data.</text>
</comment>
<evidence type="ECO:0000259" key="7">
    <source>
        <dbReference type="PROSITE" id="PS50994"/>
    </source>
</evidence>
<keyword evidence="2" id="KW-0548">Nucleotidyltransferase</keyword>
<dbReference type="GO" id="GO:0003676">
    <property type="term" value="F:nucleic acid binding"/>
    <property type="evidence" value="ECO:0007669"/>
    <property type="project" value="InterPro"/>
</dbReference>
<dbReference type="GO" id="GO:0016787">
    <property type="term" value="F:hydrolase activity"/>
    <property type="evidence" value="ECO:0007669"/>
    <property type="project" value="UniProtKB-KW"/>
</dbReference>
<protein>
    <submittedName>
        <fullName evidence="8">Retrovirus-related Pol polyprotein</fullName>
    </submittedName>
</protein>
<dbReference type="EMBL" id="QJKJ01004372">
    <property type="protein sequence ID" value="RDX94443.1"/>
    <property type="molecule type" value="Genomic_DNA"/>
</dbReference>
<dbReference type="PANTHER" id="PTHR34072:SF57">
    <property type="entry name" value="RNA-DIRECTED DNA POLYMERASE"/>
    <property type="match status" value="1"/>
</dbReference>
<dbReference type="PROSITE" id="PS50994">
    <property type="entry name" value="INTEGRASE"/>
    <property type="match status" value="1"/>
</dbReference>
<dbReference type="InterPro" id="IPR043502">
    <property type="entry name" value="DNA/RNA_pol_sf"/>
</dbReference>
<evidence type="ECO:0000256" key="2">
    <source>
        <dbReference type="ARBA" id="ARBA00022695"/>
    </source>
</evidence>
<keyword evidence="4" id="KW-0255">Endonuclease</keyword>
<accession>A0A371GVI9</accession>
<proteinExistence type="predicted"/>
<evidence type="ECO:0000256" key="5">
    <source>
        <dbReference type="ARBA" id="ARBA00022801"/>
    </source>
</evidence>
<feature type="domain" description="Integrase catalytic" evidence="7">
    <location>
        <begin position="79"/>
        <end position="248"/>
    </location>
</feature>
<gene>
    <name evidence="8" type="primary">pol</name>
    <name evidence="8" type="ORF">CR513_23172</name>
</gene>
<dbReference type="InterPro" id="IPR036397">
    <property type="entry name" value="RNaseH_sf"/>
</dbReference>
<organism evidence="8 9">
    <name type="scientific">Mucuna pruriens</name>
    <name type="common">Velvet bean</name>
    <name type="synonym">Dolichos pruriens</name>
    <dbReference type="NCBI Taxonomy" id="157652"/>
    <lineage>
        <taxon>Eukaryota</taxon>
        <taxon>Viridiplantae</taxon>
        <taxon>Streptophyta</taxon>
        <taxon>Embryophyta</taxon>
        <taxon>Tracheophyta</taxon>
        <taxon>Spermatophyta</taxon>
        <taxon>Magnoliopsida</taxon>
        <taxon>eudicotyledons</taxon>
        <taxon>Gunneridae</taxon>
        <taxon>Pentapetalae</taxon>
        <taxon>rosids</taxon>
        <taxon>fabids</taxon>
        <taxon>Fabales</taxon>
        <taxon>Fabaceae</taxon>
        <taxon>Papilionoideae</taxon>
        <taxon>50 kb inversion clade</taxon>
        <taxon>NPAAA clade</taxon>
        <taxon>indigoferoid/millettioid clade</taxon>
        <taxon>Phaseoleae</taxon>
        <taxon>Mucuna</taxon>
    </lineage>
</organism>
<evidence type="ECO:0000256" key="3">
    <source>
        <dbReference type="ARBA" id="ARBA00022722"/>
    </source>
</evidence>
<dbReference type="GO" id="GO:0003964">
    <property type="term" value="F:RNA-directed DNA polymerase activity"/>
    <property type="evidence" value="ECO:0007669"/>
    <property type="project" value="UniProtKB-KW"/>
</dbReference>
<feature type="non-terminal residue" evidence="8">
    <location>
        <position position="1"/>
    </location>
</feature>
<evidence type="ECO:0000256" key="1">
    <source>
        <dbReference type="ARBA" id="ARBA00022679"/>
    </source>
</evidence>
<dbReference type="InterPro" id="IPR001584">
    <property type="entry name" value="Integrase_cat-core"/>
</dbReference>
<evidence type="ECO:0000256" key="4">
    <source>
        <dbReference type="ARBA" id="ARBA00022759"/>
    </source>
</evidence>